<organism evidence="2 3">
    <name type="scientific">Thalassospira profundimaris</name>
    <dbReference type="NCBI Taxonomy" id="502049"/>
    <lineage>
        <taxon>Bacteria</taxon>
        <taxon>Pseudomonadati</taxon>
        <taxon>Pseudomonadota</taxon>
        <taxon>Alphaproteobacteria</taxon>
        <taxon>Rhodospirillales</taxon>
        <taxon>Thalassospiraceae</taxon>
        <taxon>Thalassospira</taxon>
    </lineage>
</organism>
<dbReference type="InterPro" id="IPR010982">
    <property type="entry name" value="Lambda_DNA-bd_dom_sf"/>
</dbReference>
<comment type="caution">
    <text evidence="2">The sequence shown here is derived from an EMBL/GenBank/DDBJ whole genome shotgun (WGS) entry which is preliminary data.</text>
</comment>
<dbReference type="SMART" id="SM00530">
    <property type="entry name" value="HTH_XRE"/>
    <property type="match status" value="1"/>
</dbReference>
<evidence type="ECO:0000313" key="2">
    <source>
        <dbReference type="EMBL" id="RCK42529.1"/>
    </source>
</evidence>
<reference evidence="2 3" key="1">
    <citation type="submission" date="2014-07" db="EMBL/GenBank/DDBJ databases">
        <title>Draft genome sequence of Thalassospira profundimaris PR54-5.</title>
        <authorList>
            <person name="Lai Q."/>
            <person name="Shao Z."/>
        </authorList>
    </citation>
    <scope>NUCLEOTIDE SEQUENCE [LARGE SCALE GENOMIC DNA]</scope>
    <source>
        <strain evidence="2 3">PR54-5</strain>
    </source>
</reference>
<dbReference type="InterPro" id="IPR001387">
    <property type="entry name" value="Cro/C1-type_HTH"/>
</dbReference>
<protein>
    <recommendedName>
        <fullName evidence="1">HTH cro/C1-type domain-containing protein</fullName>
    </recommendedName>
</protein>
<dbReference type="InterPro" id="IPR011990">
    <property type="entry name" value="TPR-like_helical_dom_sf"/>
</dbReference>
<dbReference type="Gene3D" id="1.10.260.40">
    <property type="entry name" value="lambda repressor-like DNA-binding domains"/>
    <property type="match status" value="1"/>
</dbReference>
<sequence length="595" mass="67181">MRIMSKSFGQLIGGLILRKRKALGLTQLQLSEDAFGSASKVRRISELENGTVSNPHPRTIDPLLVALGVSESEIAKCAEEANYHPDDDLTEAYAHIESTLRTVAEQFENENPRANFDEITKFLESKAREYVSLKQQMNEILKSSEGISNSIQNASSQIDAGNIEGAMSFLKIAEDTQLQEKTIKQIRKQASISITRGNCAFLQDDLNLCYQCYERAALYLSHFDKLEMITLFEELAGQMYEGSRRSAFPHVWISVDLLNRCLVEIENAEISDVVLAGLHLKTSMALRQHGLDLVDAERLRVLESSIDHAREAVKLFSQLEDDSEYDLPSAQVALANSFLDIYGLAQDHSHIDTAIEILSDAYDRLEQAKNSRPIFSYVANSLGAAILKKSGFHQASHSPEAMKRAREVFSASEICARENFDIEALISASINLGQIFFSQSQALEESSRKSEFLRLLAISKFMQCREFFSNTRLPYQLAELHFLLGEVLYVHALFSNEEMYEIFSVRCLDAYFQSLEFITAEVEPERYAYIRCRIGAVYGNHAVRMKGDTEKHDLERAIESFEEAEEIYSERSDTSSLEICRSNLGRLKEELGKIG</sequence>
<dbReference type="SUPFAM" id="SSF47413">
    <property type="entry name" value="lambda repressor-like DNA-binding domains"/>
    <property type="match status" value="1"/>
</dbReference>
<dbReference type="GO" id="GO:0003677">
    <property type="term" value="F:DNA binding"/>
    <property type="evidence" value="ECO:0007669"/>
    <property type="project" value="InterPro"/>
</dbReference>
<dbReference type="AlphaFoldDB" id="A0A367WMR7"/>
<dbReference type="Gene3D" id="1.25.40.10">
    <property type="entry name" value="Tetratricopeptide repeat domain"/>
    <property type="match status" value="1"/>
</dbReference>
<accession>A0A367WMR7</accession>
<feature type="domain" description="HTH cro/C1-type" evidence="1">
    <location>
        <begin position="16"/>
        <end position="74"/>
    </location>
</feature>
<evidence type="ECO:0000313" key="3">
    <source>
        <dbReference type="Proteomes" id="UP000252255"/>
    </source>
</evidence>
<name>A0A367WMR7_9PROT</name>
<evidence type="ECO:0000259" key="1">
    <source>
        <dbReference type="PROSITE" id="PS50943"/>
    </source>
</evidence>
<proteinExistence type="predicted"/>
<dbReference type="PROSITE" id="PS50943">
    <property type="entry name" value="HTH_CROC1"/>
    <property type="match status" value="1"/>
</dbReference>
<dbReference type="EMBL" id="JPWI01000017">
    <property type="protein sequence ID" value="RCK42529.1"/>
    <property type="molecule type" value="Genomic_DNA"/>
</dbReference>
<dbReference type="Proteomes" id="UP000252255">
    <property type="component" value="Unassembled WGS sequence"/>
</dbReference>
<gene>
    <name evidence="2" type="ORF">TH30_20745</name>
</gene>
<dbReference type="CDD" id="cd00093">
    <property type="entry name" value="HTH_XRE"/>
    <property type="match status" value="1"/>
</dbReference>